<dbReference type="SMR" id="A0A251P6G9"/>
<dbReference type="SUPFAM" id="SSF54427">
    <property type="entry name" value="NTF2-like"/>
    <property type="match status" value="1"/>
</dbReference>
<organism evidence="2 3">
    <name type="scientific">Prunus persica</name>
    <name type="common">Peach</name>
    <name type="synonym">Amygdalus persica</name>
    <dbReference type="NCBI Taxonomy" id="3760"/>
    <lineage>
        <taxon>Eukaryota</taxon>
        <taxon>Viridiplantae</taxon>
        <taxon>Streptophyta</taxon>
        <taxon>Embryophyta</taxon>
        <taxon>Tracheophyta</taxon>
        <taxon>Spermatophyta</taxon>
        <taxon>Magnoliopsida</taxon>
        <taxon>eudicotyledons</taxon>
        <taxon>Gunneridae</taxon>
        <taxon>Pentapetalae</taxon>
        <taxon>rosids</taxon>
        <taxon>fabids</taxon>
        <taxon>Rosales</taxon>
        <taxon>Rosaceae</taxon>
        <taxon>Amygdaloideae</taxon>
        <taxon>Amygdaleae</taxon>
        <taxon>Prunus</taxon>
    </lineage>
</organism>
<dbReference type="InterPro" id="IPR037401">
    <property type="entry name" value="SnoaL-like"/>
</dbReference>
<proteinExistence type="predicted"/>
<dbReference type="InterPro" id="IPR032710">
    <property type="entry name" value="NTF2-like_dom_sf"/>
</dbReference>
<reference evidence="2 3" key="1">
    <citation type="journal article" date="2013" name="Nat. Genet.">
        <title>The high-quality draft genome of peach (Prunus persica) identifies unique patterns of genetic diversity, domestication and genome evolution.</title>
        <authorList>
            <consortium name="International Peach Genome Initiative"/>
            <person name="Verde I."/>
            <person name="Abbott A.G."/>
            <person name="Scalabrin S."/>
            <person name="Jung S."/>
            <person name="Shu S."/>
            <person name="Marroni F."/>
            <person name="Zhebentyayeva T."/>
            <person name="Dettori M.T."/>
            <person name="Grimwood J."/>
            <person name="Cattonaro F."/>
            <person name="Zuccolo A."/>
            <person name="Rossini L."/>
            <person name="Jenkins J."/>
            <person name="Vendramin E."/>
            <person name="Meisel L.A."/>
            <person name="Decroocq V."/>
            <person name="Sosinski B."/>
            <person name="Prochnik S."/>
            <person name="Mitros T."/>
            <person name="Policriti A."/>
            <person name="Cipriani G."/>
            <person name="Dondini L."/>
            <person name="Ficklin S."/>
            <person name="Goodstein D.M."/>
            <person name="Xuan P."/>
            <person name="Del Fabbro C."/>
            <person name="Aramini V."/>
            <person name="Copetti D."/>
            <person name="Gonzalez S."/>
            <person name="Horner D.S."/>
            <person name="Falchi R."/>
            <person name="Lucas S."/>
            <person name="Mica E."/>
            <person name="Maldonado J."/>
            <person name="Lazzari B."/>
            <person name="Bielenberg D."/>
            <person name="Pirona R."/>
            <person name="Miculan M."/>
            <person name="Barakat A."/>
            <person name="Testolin R."/>
            <person name="Stella A."/>
            <person name="Tartarini S."/>
            <person name="Tonutti P."/>
            <person name="Arus P."/>
            <person name="Orellana A."/>
            <person name="Wells C."/>
            <person name="Main D."/>
            <person name="Vizzotto G."/>
            <person name="Silva H."/>
            <person name="Salamini F."/>
            <person name="Schmutz J."/>
            <person name="Morgante M."/>
            <person name="Rokhsar D.S."/>
        </authorList>
    </citation>
    <scope>NUCLEOTIDE SEQUENCE [LARGE SCALE GENOMIC DNA]</scope>
    <source>
        <strain evidence="3">cv. Nemared</strain>
    </source>
</reference>
<evidence type="ECO:0000259" key="1">
    <source>
        <dbReference type="Pfam" id="PF12680"/>
    </source>
</evidence>
<dbReference type="PANTHER" id="PTHR33698">
    <property type="entry name" value="NUCLEAR TRANSPORT FACTOR 2 (NTF2)-LIKE PROTEIN"/>
    <property type="match status" value="1"/>
</dbReference>
<keyword evidence="3" id="KW-1185">Reference proteome</keyword>
<dbReference type="eggNOG" id="ENOG502RXQE">
    <property type="taxonomic scope" value="Eukaryota"/>
</dbReference>
<accession>A0A251P6G9</accession>
<dbReference type="OrthoDB" id="1886670at2759"/>
<dbReference type="Gramene" id="ONI07184">
    <property type="protein sequence ID" value="ONI07184"/>
    <property type="gene ID" value="PRUPE_5G104900"/>
</dbReference>
<dbReference type="Pfam" id="PF12680">
    <property type="entry name" value="SnoaL_2"/>
    <property type="match status" value="1"/>
</dbReference>
<dbReference type="Proteomes" id="UP000006882">
    <property type="component" value="Chromosome G5"/>
</dbReference>
<name>A0A251P6G9_PRUPE</name>
<dbReference type="Gene3D" id="3.10.450.50">
    <property type="match status" value="1"/>
</dbReference>
<gene>
    <name evidence="2" type="ORF">PRUPE_5G104900</name>
</gene>
<sequence>MATVLNFSGKTPSQRMCLKPMTGPAISSMAIKRTFQFEQNKRDALQHCIYVKRKAENKQLNDHRLFPVMAAAQRSSGIYPSSPSPSDTIKKFYKCINEKNLKQLGDYISEGCYIEECSFNTPLQGKKEVMNFFEQLITGMGQNVKFCIQHVCEGDELIGAANWHMEWKDKQIPYTRGCSFFEFSKKGEKIVLKKAQIVIESPIKPGTVVLSLLKTMTTLFDGFPKTTEWFLKSPHIVFQWLWKIYTILFAPLVDSYLRLWNLAARLLSYAYYIVLYIAKFFFK</sequence>
<evidence type="ECO:0000313" key="2">
    <source>
        <dbReference type="EMBL" id="ONI07184.1"/>
    </source>
</evidence>
<dbReference type="AlphaFoldDB" id="A0A251P6G9"/>
<protein>
    <recommendedName>
        <fullName evidence="1">SnoaL-like domain-containing protein</fullName>
    </recommendedName>
</protein>
<evidence type="ECO:0000313" key="3">
    <source>
        <dbReference type="Proteomes" id="UP000006882"/>
    </source>
</evidence>
<dbReference type="PANTHER" id="PTHR33698:SF1">
    <property type="entry name" value="NUCLEAR TRANSPORT FACTOR 2 (NTF2) FAMILY PROTEIN"/>
    <property type="match status" value="1"/>
</dbReference>
<dbReference type="EMBL" id="CM007655">
    <property type="protein sequence ID" value="ONI07184.1"/>
    <property type="molecule type" value="Genomic_DNA"/>
</dbReference>
<feature type="domain" description="SnoaL-like" evidence="1">
    <location>
        <begin position="90"/>
        <end position="191"/>
    </location>
</feature>